<sequence length="60" mass="6678">MQTTDGWARSNATTLWTAKDCSLSVMPLVHSAASLKLPWAPLLVYNPPLALRRTAKFEFC</sequence>
<accession>A0A0R3X1M4</accession>
<dbReference type="WBParaSite" id="TTAC_0000712201-mRNA-1">
    <property type="protein sequence ID" value="TTAC_0000712201-mRNA-1"/>
    <property type="gene ID" value="TTAC_0000712201"/>
</dbReference>
<proteinExistence type="predicted"/>
<keyword evidence="2" id="KW-1185">Reference proteome</keyword>
<evidence type="ECO:0000313" key="2">
    <source>
        <dbReference type="Proteomes" id="UP000274429"/>
    </source>
</evidence>
<organism evidence="3">
    <name type="scientific">Hydatigena taeniaeformis</name>
    <name type="common">Feline tapeworm</name>
    <name type="synonym">Taenia taeniaeformis</name>
    <dbReference type="NCBI Taxonomy" id="6205"/>
    <lineage>
        <taxon>Eukaryota</taxon>
        <taxon>Metazoa</taxon>
        <taxon>Spiralia</taxon>
        <taxon>Lophotrochozoa</taxon>
        <taxon>Platyhelminthes</taxon>
        <taxon>Cestoda</taxon>
        <taxon>Eucestoda</taxon>
        <taxon>Cyclophyllidea</taxon>
        <taxon>Taeniidae</taxon>
        <taxon>Hydatigera</taxon>
    </lineage>
</organism>
<name>A0A0R3X1M4_HYDTA</name>
<evidence type="ECO:0000313" key="1">
    <source>
        <dbReference type="EMBL" id="VDM31428.1"/>
    </source>
</evidence>
<dbReference type="EMBL" id="UYWX01020346">
    <property type="protein sequence ID" value="VDM31428.1"/>
    <property type="molecule type" value="Genomic_DNA"/>
</dbReference>
<gene>
    <name evidence="1" type="ORF">TTAC_LOCUS7107</name>
</gene>
<dbReference type="AlphaFoldDB" id="A0A0R3X1M4"/>
<evidence type="ECO:0000313" key="3">
    <source>
        <dbReference type="WBParaSite" id="TTAC_0000712201-mRNA-1"/>
    </source>
</evidence>
<dbReference type="Proteomes" id="UP000274429">
    <property type="component" value="Unassembled WGS sequence"/>
</dbReference>
<reference evidence="1 2" key="2">
    <citation type="submission" date="2018-11" db="EMBL/GenBank/DDBJ databases">
        <authorList>
            <consortium name="Pathogen Informatics"/>
        </authorList>
    </citation>
    <scope>NUCLEOTIDE SEQUENCE [LARGE SCALE GENOMIC DNA]</scope>
</reference>
<protein>
    <submittedName>
        <fullName evidence="1 3">Uncharacterized protein</fullName>
    </submittedName>
</protein>
<reference evidence="3" key="1">
    <citation type="submission" date="2017-02" db="UniProtKB">
        <authorList>
            <consortium name="WormBaseParasite"/>
        </authorList>
    </citation>
    <scope>IDENTIFICATION</scope>
</reference>